<feature type="domain" description="Fibronectin type-III" evidence="1">
    <location>
        <begin position="507"/>
        <end position="599"/>
    </location>
</feature>
<dbReference type="CDD" id="cd00063">
    <property type="entry name" value="FN3"/>
    <property type="match status" value="2"/>
</dbReference>
<dbReference type="Pfam" id="PF00041">
    <property type="entry name" value="fn3"/>
    <property type="match status" value="2"/>
</dbReference>
<dbReference type="AlphaFoldDB" id="A0A8C6WGN2"/>
<organism evidence="2 3">
    <name type="scientific">Neogobius melanostomus</name>
    <name type="common">round goby</name>
    <dbReference type="NCBI Taxonomy" id="47308"/>
    <lineage>
        <taxon>Eukaryota</taxon>
        <taxon>Metazoa</taxon>
        <taxon>Chordata</taxon>
        <taxon>Craniata</taxon>
        <taxon>Vertebrata</taxon>
        <taxon>Euteleostomi</taxon>
        <taxon>Actinopterygii</taxon>
        <taxon>Neopterygii</taxon>
        <taxon>Teleostei</taxon>
        <taxon>Neoteleostei</taxon>
        <taxon>Acanthomorphata</taxon>
        <taxon>Gobiaria</taxon>
        <taxon>Gobiiformes</taxon>
        <taxon>Gobioidei</taxon>
        <taxon>Gobiidae</taxon>
        <taxon>Benthophilinae</taxon>
        <taxon>Neogobiini</taxon>
        <taxon>Neogobius</taxon>
    </lineage>
</organism>
<dbReference type="Proteomes" id="UP000694523">
    <property type="component" value="Unplaced"/>
</dbReference>
<dbReference type="InterPro" id="IPR013783">
    <property type="entry name" value="Ig-like_fold"/>
</dbReference>
<dbReference type="InterPro" id="IPR056072">
    <property type="entry name" value="SNTX_MACPF/CDC-like_dom"/>
</dbReference>
<dbReference type="Pfam" id="PF21109">
    <property type="entry name" value="Stonustoxin_helical"/>
    <property type="match status" value="1"/>
</dbReference>
<name>A0A8C6WGN2_9GOBI</name>
<dbReference type="SUPFAM" id="SSF49265">
    <property type="entry name" value="Fibronectin type III"/>
    <property type="match status" value="1"/>
</dbReference>
<dbReference type="PANTHER" id="PTHR31594:SF15">
    <property type="entry name" value="VERRUCOTOXIN SUBUNIT BETA ISOFORM X1-RELATED"/>
    <property type="match status" value="1"/>
</dbReference>
<dbReference type="InterPro" id="IPR003961">
    <property type="entry name" value="FN3_dom"/>
</dbReference>
<reference evidence="2" key="2">
    <citation type="submission" date="2025-09" db="UniProtKB">
        <authorList>
            <consortium name="Ensembl"/>
        </authorList>
    </citation>
    <scope>IDENTIFICATION</scope>
</reference>
<dbReference type="PANTHER" id="PTHR31594">
    <property type="entry name" value="AIG1-TYPE G DOMAIN-CONTAINING PROTEIN"/>
    <property type="match status" value="1"/>
</dbReference>
<dbReference type="InterPro" id="IPR036116">
    <property type="entry name" value="FN3_sf"/>
</dbReference>
<dbReference type="Pfam" id="PF18078">
    <property type="entry name" value="Thioredoxin_11"/>
    <property type="match status" value="1"/>
</dbReference>
<sequence>MDSAGQIQMAALGRPFDLGMFYDCRSDQLIPGLTLWDKEKLDRDMRERPQPNTGFKIVASESISDKSSSLGMEASLKASFLCGLVSVEGSAKYLNDNKKSIKQARVTLQYKTTTVFKSLTMDQLGTGNLKHSEVMDKGLATHVVTGILYGAQAFFVFDQETSEDENVQDIQGNLQVMVKKIPEITIEGSGALKMEDKEREKVNKFSCSFHGDFLLEKSPAMFEEAVKVYQDLPRLLGPNKENVVPVTVYLLPLTTLDSKASKLFRQISLRLVTEAENVLEGFTELEMWCNDVLKSPAGQNFPQLTQKIETFTTLCSEFKLGLQRTLSQKLPSIRGRGEEEAVLAEVLKKAAESPFSSHRLKQWMKDKDKEVNTIKTLVKLINTETVSSENALSDKVCDSEKALVFVLTSLDSTEPFLSELEQHLKGSKSNSSDAPEPRRWYSSEDLIDSVRRKAKLFRDFAEANKDKDRKSLRFLVVGLADKNQEGSAVYLYEDGFRVSEDFELPSKPGAVTVGEVTHNTVSLHFSAPSEGAHSVTEYRVEFREKGKEEWNQQPQAEAGEVTVTGLSSYTEYSVRVRAVTDLGVGPAAAPKTSIRTLPYAPPEDLTGTASDTEIRVQWRRPQVGQGGNILRYIVEYGETQEKIQWKREQSQSEEMVISGLQPETTYSIRVLCDCGEHGTSRESSTITVTTKEKASHQAGTDLFTF</sequence>
<evidence type="ECO:0000313" key="3">
    <source>
        <dbReference type="Proteomes" id="UP000694523"/>
    </source>
</evidence>
<dbReference type="InterPro" id="IPR040581">
    <property type="entry name" value="Thioredoxin_11"/>
</dbReference>
<feature type="domain" description="Fibronectin type-III" evidence="1">
    <location>
        <begin position="601"/>
        <end position="693"/>
    </location>
</feature>
<dbReference type="InterPro" id="IPR048997">
    <property type="entry name" value="Stonustoxin-like_helical"/>
</dbReference>
<dbReference type="PROSITE" id="PS50853">
    <property type="entry name" value="FN3"/>
    <property type="match status" value="2"/>
</dbReference>
<evidence type="ECO:0000259" key="1">
    <source>
        <dbReference type="PROSITE" id="PS50853"/>
    </source>
</evidence>
<keyword evidence="3" id="KW-1185">Reference proteome</keyword>
<proteinExistence type="predicted"/>
<dbReference type="Pfam" id="PF24674">
    <property type="entry name" value="MACPF_SNTX"/>
    <property type="match status" value="1"/>
</dbReference>
<dbReference type="Ensembl" id="ENSNMLT00000006356.1">
    <property type="protein sequence ID" value="ENSNMLP00000005524.1"/>
    <property type="gene ID" value="ENSNMLG00000004059.1"/>
</dbReference>
<protein>
    <recommendedName>
        <fullName evidence="1">Fibronectin type-III domain-containing protein</fullName>
    </recommendedName>
</protein>
<dbReference type="InterPro" id="IPR052090">
    <property type="entry name" value="Cytolytic_pore-forming_toxin"/>
</dbReference>
<dbReference type="SMART" id="SM00060">
    <property type="entry name" value="FN3"/>
    <property type="match status" value="2"/>
</dbReference>
<evidence type="ECO:0000313" key="2">
    <source>
        <dbReference type="Ensembl" id="ENSNMLP00000005524.1"/>
    </source>
</evidence>
<accession>A0A8C6WGN2</accession>
<reference evidence="2" key="1">
    <citation type="submission" date="2025-08" db="UniProtKB">
        <authorList>
            <consortium name="Ensembl"/>
        </authorList>
    </citation>
    <scope>IDENTIFICATION</scope>
</reference>
<dbReference type="Gene3D" id="2.60.40.10">
    <property type="entry name" value="Immunoglobulins"/>
    <property type="match status" value="2"/>
</dbReference>